<dbReference type="EMBL" id="FQUA01000003">
    <property type="protein sequence ID" value="SHE51495.1"/>
    <property type="molecule type" value="Genomic_DNA"/>
</dbReference>
<evidence type="ECO:0000313" key="3">
    <source>
        <dbReference type="EMBL" id="AMJ42104.1"/>
    </source>
</evidence>
<evidence type="ECO:0000313" key="5">
    <source>
        <dbReference type="Proteomes" id="UP000068026"/>
    </source>
</evidence>
<dbReference type="EMBL" id="CP014223">
    <property type="protein sequence ID" value="AMJ42104.1"/>
    <property type="molecule type" value="Genomic_DNA"/>
</dbReference>
<dbReference type="KEGG" id="cpro:CPRO_25560"/>
<feature type="transmembrane region" description="Helical" evidence="2">
    <location>
        <begin position="123"/>
        <end position="156"/>
    </location>
</feature>
<dbReference type="Proteomes" id="UP000068026">
    <property type="component" value="Chromosome"/>
</dbReference>
<protein>
    <recommendedName>
        <fullName evidence="7">Zinc-ribbon domain-containing protein</fullName>
    </recommendedName>
</protein>
<feature type="region of interest" description="Disordered" evidence="1">
    <location>
        <begin position="47"/>
        <end position="73"/>
    </location>
</feature>
<keyword evidence="2" id="KW-0812">Transmembrane</keyword>
<evidence type="ECO:0000313" key="6">
    <source>
        <dbReference type="Proteomes" id="UP000184204"/>
    </source>
</evidence>
<name>A0A0X8VBT3_ANAPI</name>
<feature type="transmembrane region" description="Helical" evidence="2">
    <location>
        <begin position="86"/>
        <end position="111"/>
    </location>
</feature>
<reference evidence="6" key="4">
    <citation type="submission" date="2016-11" db="EMBL/GenBank/DDBJ databases">
        <authorList>
            <person name="Jaros S."/>
            <person name="Januszkiewicz K."/>
            <person name="Wedrychowicz H."/>
        </authorList>
    </citation>
    <scope>NUCLEOTIDE SEQUENCE [LARGE SCALE GENOMIC DNA]</scope>
    <source>
        <strain evidence="6">DSM 1682</strain>
    </source>
</reference>
<reference evidence="3 5" key="1">
    <citation type="journal article" date="2016" name="Genome Announc.">
        <title>Complete Genome Sequence of the Amino Acid-Fermenting Clostridium propionicum X2 (DSM 1682).</title>
        <authorList>
            <person name="Poehlein A."/>
            <person name="Schlien K."/>
            <person name="Chowdhury N.P."/>
            <person name="Gottschalk G."/>
            <person name="Buckel W."/>
            <person name="Daniel R."/>
        </authorList>
    </citation>
    <scope>NUCLEOTIDE SEQUENCE [LARGE SCALE GENOMIC DNA]</scope>
    <source>
        <strain evidence="3 5">X2</strain>
    </source>
</reference>
<dbReference type="RefSeq" id="WP_066052394.1">
    <property type="nucleotide sequence ID" value="NZ_CP014223.1"/>
</dbReference>
<evidence type="ECO:0000256" key="2">
    <source>
        <dbReference type="SAM" id="Phobius"/>
    </source>
</evidence>
<proteinExistence type="predicted"/>
<evidence type="ECO:0008006" key="7">
    <source>
        <dbReference type="Google" id="ProtNLM"/>
    </source>
</evidence>
<evidence type="ECO:0000313" key="4">
    <source>
        <dbReference type="EMBL" id="SHE51495.1"/>
    </source>
</evidence>
<organism evidence="4 6">
    <name type="scientific">Anaerotignum propionicum DSM 1682</name>
    <dbReference type="NCBI Taxonomy" id="991789"/>
    <lineage>
        <taxon>Bacteria</taxon>
        <taxon>Bacillati</taxon>
        <taxon>Bacillota</taxon>
        <taxon>Clostridia</taxon>
        <taxon>Lachnospirales</taxon>
        <taxon>Anaerotignaceae</taxon>
        <taxon>Anaerotignum</taxon>
    </lineage>
</organism>
<reference evidence="4" key="3">
    <citation type="submission" date="2016-11" db="EMBL/GenBank/DDBJ databases">
        <authorList>
            <person name="Varghese N."/>
            <person name="Submissions S."/>
        </authorList>
    </citation>
    <scope>NUCLEOTIDE SEQUENCE</scope>
    <source>
        <strain evidence="4">DSM 1682</strain>
    </source>
</reference>
<keyword evidence="2" id="KW-1133">Transmembrane helix</keyword>
<dbReference type="OrthoDB" id="2066921at2"/>
<keyword evidence="2" id="KW-0472">Membrane</keyword>
<gene>
    <name evidence="3" type="ORF">CPRO_25560</name>
    <name evidence="4" type="ORF">SAMN02745151_00923</name>
</gene>
<dbReference type="Proteomes" id="UP000184204">
    <property type="component" value="Unassembled WGS sequence"/>
</dbReference>
<accession>A0A0X8VBT3</accession>
<keyword evidence="5" id="KW-1185">Reference proteome</keyword>
<sequence>MSFCPKCGREIFDESLGCPVCTLNESKNTAKADVEEAEAINEFTVEDKDGTSQKFQGESEARSWESYQSKEPKPVQEQVIPTVLKVITILLILFVGGIGQIAGLIAGVILLKSPIEDYSRFGKALIIISSVMLAFWLLCCLVQGVFGVFGSMMYYFPYY</sequence>
<reference evidence="5" key="2">
    <citation type="submission" date="2016-01" db="EMBL/GenBank/DDBJ databases">
        <authorList>
            <person name="Poehlein A."/>
            <person name="Schlien K."/>
            <person name="Gottschalk G."/>
            <person name="Buckel W."/>
            <person name="Daniel R."/>
        </authorList>
    </citation>
    <scope>NUCLEOTIDE SEQUENCE [LARGE SCALE GENOMIC DNA]</scope>
    <source>
        <strain evidence="5">X2</strain>
    </source>
</reference>
<dbReference type="AlphaFoldDB" id="A0A0X8VBT3"/>
<evidence type="ECO:0000256" key="1">
    <source>
        <dbReference type="SAM" id="MobiDB-lite"/>
    </source>
</evidence>